<evidence type="ECO:0000313" key="2">
    <source>
        <dbReference type="Proteomes" id="UP001163324"/>
    </source>
</evidence>
<reference evidence="1" key="1">
    <citation type="submission" date="2022-10" db="EMBL/GenBank/DDBJ databases">
        <title>Complete Genome of Trichothecium roseum strain YXFP-22015, a Plant Pathogen Isolated from Citrus.</title>
        <authorList>
            <person name="Wang Y."/>
            <person name="Zhu L."/>
        </authorList>
    </citation>
    <scope>NUCLEOTIDE SEQUENCE</scope>
    <source>
        <strain evidence="1">YXFP-22015</strain>
    </source>
</reference>
<accession>A0ACC0UZI4</accession>
<organism evidence="1 2">
    <name type="scientific">Trichothecium roseum</name>
    <dbReference type="NCBI Taxonomy" id="47278"/>
    <lineage>
        <taxon>Eukaryota</taxon>
        <taxon>Fungi</taxon>
        <taxon>Dikarya</taxon>
        <taxon>Ascomycota</taxon>
        <taxon>Pezizomycotina</taxon>
        <taxon>Sordariomycetes</taxon>
        <taxon>Hypocreomycetidae</taxon>
        <taxon>Hypocreales</taxon>
        <taxon>Hypocreales incertae sedis</taxon>
        <taxon>Trichothecium</taxon>
    </lineage>
</organism>
<name>A0ACC0UZI4_9HYPO</name>
<gene>
    <name evidence="1" type="ORF">N3K66_005353</name>
</gene>
<evidence type="ECO:0000313" key="1">
    <source>
        <dbReference type="EMBL" id="KAI9898892.1"/>
    </source>
</evidence>
<dbReference type="EMBL" id="CM047944">
    <property type="protein sequence ID" value="KAI9898892.1"/>
    <property type="molecule type" value="Genomic_DNA"/>
</dbReference>
<comment type="caution">
    <text evidence="1">The sequence shown here is derived from an EMBL/GenBank/DDBJ whole genome shotgun (WGS) entry which is preliminary data.</text>
</comment>
<sequence>MSNIGDLTSKVAIVTGSSSGFGRAIALAYARAGALVVCADKTPDPPPTPLLQNSVKDEDLTTPTHDLINAEFASSSKDNGVPKAIYSKTDVTQEETIKATVAAAVEKYGRLDILVNNAGLSNPFPFLHSSSSSHSPLLRFLPSPTLNYQKTKLTKHVRFPPSGVVSNTQSKHYQETGSFARCHEDTLDNLDRDWSVNVRGVWLFCHHALKQMLSQAPPADSTSTSSGSGGGADRGWIVNIASVASLVGLPGYTTYASTKGAVLQMTRCLGLEYAPDRVHVNCICPGFAETGILEPMKAVSGEKALGDLLVSRTPWGRTGRAREIADMAVFLAGPGASWSTGQPFVVDGGYTAQ</sequence>
<dbReference type="Proteomes" id="UP001163324">
    <property type="component" value="Chromosome 5"/>
</dbReference>
<keyword evidence="2" id="KW-1185">Reference proteome</keyword>
<proteinExistence type="predicted"/>
<protein>
    <submittedName>
        <fullName evidence="1">Uncharacterized protein</fullName>
    </submittedName>
</protein>